<feature type="repeat" description="PPR" evidence="3">
    <location>
        <begin position="475"/>
        <end position="509"/>
    </location>
</feature>
<dbReference type="Proteomes" id="UP001412067">
    <property type="component" value="Unassembled WGS sequence"/>
</dbReference>
<dbReference type="Pfam" id="PF13041">
    <property type="entry name" value="PPR_2"/>
    <property type="match status" value="4"/>
</dbReference>
<keyword evidence="2" id="KW-0677">Repeat</keyword>
<organism evidence="5 6">
    <name type="scientific">Platanthera guangdongensis</name>
    <dbReference type="NCBI Taxonomy" id="2320717"/>
    <lineage>
        <taxon>Eukaryota</taxon>
        <taxon>Viridiplantae</taxon>
        <taxon>Streptophyta</taxon>
        <taxon>Embryophyta</taxon>
        <taxon>Tracheophyta</taxon>
        <taxon>Spermatophyta</taxon>
        <taxon>Magnoliopsida</taxon>
        <taxon>Liliopsida</taxon>
        <taxon>Asparagales</taxon>
        <taxon>Orchidaceae</taxon>
        <taxon>Orchidoideae</taxon>
        <taxon>Orchideae</taxon>
        <taxon>Orchidinae</taxon>
        <taxon>Platanthera</taxon>
    </lineage>
</organism>
<dbReference type="NCBIfam" id="TIGR00756">
    <property type="entry name" value="PPR"/>
    <property type="match status" value="8"/>
</dbReference>
<evidence type="ECO:0000313" key="5">
    <source>
        <dbReference type="EMBL" id="KAK8960858.1"/>
    </source>
</evidence>
<proteinExistence type="inferred from homology"/>
<dbReference type="PROSITE" id="PS51375">
    <property type="entry name" value="PPR"/>
    <property type="match status" value="8"/>
</dbReference>
<dbReference type="Gene3D" id="1.25.40.10">
    <property type="entry name" value="Tetratricopeptide repeat domain"/>
    <property type="match status" value="4"/>
</dbReference>
<evidence type="ECO:0000256" key="4">
    <source>
        <dbReference type="SAM" id="MobiDB-lite"/>
    </source>
</evidence>
<gene>
    <name evidence="5" type="ORF">KSP40_PGU011252</name>
</gene>
<reference evidence="5 6" key="1">
    <citation type="journal article" date="2022" name="Nat. Plants">
        <title>Genomes of leafy and leafless Platanthera orchids illuminate the evolution of mycoheterotrophy.</title>
        <authorList>
            <person name="Li M.H."/>
            <person name="Liu K.W."/>
            <person name="Li Z."/>
            <person name="Lu H.C."/>
            <person name="Ye Q.L."/>
            <person name="Zhang D."/>
            <person name="Wang J.Y."/>
            <person name="Li Y.F."/>
            <person name="Zhong Z.M."/>
            <person name="Liu X."/>
            <person name="Yu X."/>
            <person name="Liu D.K."/>
            <person name="Tu X.D."/>
            <person name="Liu B."/>
            <person name="Hao Y."/>
            <person name="Liao X.Y."/>
            <person name="Jiang Y.T."/>
            <person name="Sun W.H."/>
            <person name="Chen J."/>
            <person name="Chen Y.Q."/>
            <person name="Ai Y."/>
            <person name="Zhai J.W."/>
            <person name="Wu S.S."/>
            <person name="Zhou Z."/>
            <person name="Hsiao Y.Y."/>
            <person name="Wu W.L."/>
            <person name="Chen Y.Y."/>
            <person name="Lin Y.F."/>
            <person name="Hsu J.L."/>
            <person name="Li C.Y."/>
            <person name="Wang Z.W."/>
            <person name="Zhao X."/>
            <person name="Zhong W.Y."/>
            <person name="Ma X.K."/>
            <person name="Ma L."/>
            <person name="Huang J."/>
            <person name="Chen G.Z."/>
            <person name="Huang M.Z."/>
            <person name="Huang L."/>
            <person name="Peng D.H."/>
            <person name="Luo Y.B."/>
            <person name="Zou S.Q."/>
            <person name="Chen S.P."/>
            <person name="Lan S."/>
            <person name="Tsai W.C."/>
            <person name="Van de Peer Y."/>
            <person name="Liu Z.J."/>
        </authorList>
    </citation>
    <scope>NUCLEOTIDE SEQUENCE [LARGE SCALE GENOMIC DNA]</scope>
    <source>
        <strain evidence="5">Lor288</strain>
    </source>
</reference>
<feature type="region of interest" description="Disordered" evidence="4">
    <location>
        <begin position="1"/>
        <end position="33"/>
    </location>
</feature>
<dbReference type="PANTHER" id="PTHR47938">
    <property type="entry name" value="RESPIRATORY COMPLEX I CHAPERONE (CIA84), PUTATIVE (AFU_ORTHOLOGUE AFUA_2G06020)-RELATED"/>
    <property type="match status" value="1"/>
</dbReference>
<feature type="repeat" description="PPR" evidence="3">
    <location>
        <begin position="301"/>
        <end position="335"/>
    </location>
</feature>
<comment type="caution">
    <text evidence="5">The sequence shown here is derived from an EMBL/GenBank/DDBJ whole genome shotgun (WGS) entry which is preliminary data.</text>
</comment>
<feature type="repeat" description="PPR" evidence="3">
    <location>
        <begin position="336"/>
        <end position="370"/>
    </location>
</feature>
<evidence type="ECO:0000256" key="3">
    <source>
        <dbReference type="PROSITE-ProRule" id="PRU00708"/>
    </source>
</evidence>
<accession>A0ABR2MA09</accession>
<feature type="repeat" description="PPR" evidence="3">
    <location>
        <begin position="371"/>
        <end position="405"/>
    </location>
</feature>
<keyword evidence="6" id="KW-1185">Reference proteome</keyword>
<comment type="similarity">
    <text evidence="1">Belongs to the PPR family. P subfamily.</text>
</comment>
<dbReference type="PANTHER" id="PTHR47938:SF35">
    <property type="entry name" value="PENTATRICOPEPTIDE REPEAT-CONTAINING PROTEIN 4, MITOCHONDRIAL-RELATED"/>
    <property type="match status" value="1"/>
</dbReference>
<dbReference type="EMBL" id="JBBWWR010000010">
    <property type="protein sequence ID" value="KAK8960858.1"/>
    <property type="molecule type" value="Genomic_DNA"/>
</dbReference>
<feature type="repeat" description="PPR" evidence="3">
    <location>
        <begin position="441"/>
        <end position="471"/>
    </location>
</feature>
<feature type="repeat" description="PPR" evidence="3">
    <location>
        <begin position="265"/>
        <end position="300"/>
    </location>
</feature>
<dbReference type="InterPro" id="IPR002885">
    <property type="entry name" value="PPR_rpt"/>
</dbReference>
<evidence type="ECO:0000313" key="6">
    <source>
        <dbReference type="Proteomes" id="UP001412067"/>
    </source>
</evidence>
<feature type="repeat" description="PPR" evidence="3">
    <location>
        <begin position="406"/>
        <end position="440"/>
    </location>
</feature>
<protein>
    <submittedName>
        <fullName evidence="5">Pentatricopeptide repeat-containing protein</fullName>
    </submittedName>
</protein>
<name>A0ABR2MA09_9ASPA</name>
<feature type="repeat" description="PPR" evidence="3">
    <location>
        <begin position="510"/>
        <end position="544"/>
    </location>
</feature>
<evidence type="ECO:0000256" key="2">
    <source>
        <dbReference type="ARBA" id="ARBA00022737"/>
    </source>
</evidence>
<dbReference type="InterPro" id="IPR011990">
    <property type="entry name" value="TPR-like_helical_dom_sf"/>
</dbReference>
<sequence length="582" mass="66288">MAADSQILRSVDSGKVHSTPAAGGEPRLAPDPSRRYDLKRISTSFHFRRRFCFIPCFVYMARSAKAVSNFLPYLEQIPIIFRRRIAGVSCAQHSLMFHIGFHNSISFLEKTQFLVQPTTSETLASGNNNISSNDADKICRLLSTQPISNIRTSLNDAGIKISSPIAAEVLKSLSNAGMAALSFFRWAEKQDGFVHTTEIFHHLIDALGKIKQFRLIWSLIETMNQRGLLRKETFLLICRRYARARKIREAAESFRKMELFGFMPDSSDYNALIDTISKSKNVARAEEILRDLMRRMKFSPDLKTYTILIEGWGREKNLTKMKEIRDEMAEEQLQPDVVTYSILLNAFFKSGDCDEALKIFQDMKEKRCKPTPHVYCTLINGLGSGKRLEEALKFFELSKSDGLPVEAPTYNAVVGSYCRSSRFEDAFRAVDEMRRLRVGPNARTFDVILHYLVRSGRAEEAYAVFRSMSGDCEPQLNTYTMMVGMLCAEERLDLAVRVWREMKEKGVLPCMHMFSALINGLCCENRVDEACEYFQEMLDKGIRPPGQLFSKLKETLIEGGKKDLAYTMSVKLDVLRKVPLKG</sequence>
<evidence type="ECO:0000256" key="1">
    <source>
        <dbReference type="ARBA" id="ARBA00007626"/>
    </source>
</evidence>